<gene>
    <name evidence="1" type="ORF">LCGC14_2285910</name>
</gene>
<sequence>IESCRNGWDDLGNHRYEYLAHVDNMLNRGLWDRFRD</sequence>
<name>A0A0F9FMW5_9ZZZZ</name>
<feature type="non-terminal residue" evidence="1">
    <location>
        <position position="1"/>
    </location>
</feature>
<dbReference type="AlphaFoldDB" id="A0A0F9FMW5"/>
<comment type="caution">
    <text evidence="1">The sequence shown here is derived from an EMBL/GenBank/DDBJ whole genome shotgun (WGS) entry which is preliminary data.</text>
</comment>
<evidence type="ECO:0000313" key="1">
    <source>
        <dbReference type="EMBL" id="KKL52397.1"/>
    </source>
</evidence>
<reference evidence="1" key="1">
    <citation type="journal article" date="2015" name="Nature">
        <title>Complex archaea that bridge the gap between prokaryotes and eukaryotes.</title>
        <authorList>
            <person name="Spang A."/>
            <person name="Saw J.H."/>
            <person name="Jorgensen S.L."/>
            <person name="Zaremba-Niedzwiedzka K."/>
            <person name="Martijn J."/>
            <person name="Lind A.E."/>
            <person name="van Eijk R."/>
            <person name="Schleper C."/>
            <person name="Guy L."/>
            <person name="Ettema T.J."/>
        </authorList>
    </citation>
    <scope>NUCLEOTIDE SEQUENCE</scope>
</reference>
<protein>
    <submittedName>
        <fullName evidence="1">Uncharacterized protein</fullName>
    </submittedName>
</protein>
<proteinExistence type="predicted"/>
<dbReference type="EMBL" id="LAZR01031909">
    <property type="protein sequence ID" value="KKL52397.1"/>
    <property type="molecule type" value="Genomic_DNA"/>
</dbReference>
<accession>A0A0F9FMW5</accession>
<organism evidence="1">
    <name type="scientific">marine sediment metagenome</name>
    <dbReference type="NCBI Taxonomy" id="412755"/>
    <lineage>
        <taxon>unclassified sequences</taxon>
        <taxon>metagenomes</taxon>
        <taxon>ecological metagenomes</taxon>
    </lineage>
</organism>